<dbReference type="Pfam" id="PF26639">
    <property type="entry name" value="Het-6_barrel"/>
    <property type="match status" value="1"/>
</dbReference>
<reference evidence="1 2" key="1">
    <citation type="submission" date="2024-02" db="EMBL/GenBank/DDBJ databases">
        <title>De novo assembly and annotation of 12 fungi associated with fruit tree decline syndrome in Ontario, Canada.</title>
        <authorList>
            <person name="Sulman M."/>
            <person name="Ellouze W."/>
            <person name="Ilyukhin E."/>
        </authorList>
    </citation>
    <scope>NUCLEOTIDE SEQUENCE [LARGE SCALE GENOMIC DNA]</scope>
    <source>
        <strain evidence="1 2">M97-236</strain>
    </source>
</reference>
<sequence>MDNIDTPVGTKFISNFKAALPDILGMYAALTNAADERGDQAGDAHENWIGLGPRCMQEGDIIVVFTGGQMPMILRQANDKKDQYYLMGECYIYDIAMGQAYDIMAKEGVEERMFELI</sequence>
<name>A0ABR3QN99_9PLEO</name>
<keyword evidence="2" id="KW-1185">Reference proteome</keyword>
<dbReference type="Proteomes" id="UP001521222">
    <property type="component" value="Unassembled WGS sequence"/>
</dbReference>
<comment type="caution">
    <text evidence="1">The sequence shown here is derived from an EMBL/GenBank/DDBJ whole genome shotgun (WGS) entry which is preliminary data.</text>
</comment>
<evidence type="ECO:0000313" key="2">
    <source>
        <dbReference type="Proteomes" id="UP001521222"/>
    </source>
</evidence>
<dbReference type="EMBL" id="JAKIXB020000039">
    <property type="protein sequence ID" value="KAL1593636.1"/>
    <property type="molecule type" value="Genomic_DNA"/>
</dbReference>
<organism evidence="1 2">
    <name type="scientific">Nothophoma quercina</name>
    <dbReference type="NCBI Taxonomy" id="749835"/>
    <lineage>
        <taxon>Eukaryota</taxon>
        <taxon>Fungi</taxon>
        <taxon>Dikarya</taxon>
        <taxon>Ascomycota</taxon>
        <taxon>Pezizomycotina</taxon>
        <taxon>Dothideomycetes</taxon>
        <taxon>Pleosporomycetidae</taxon>
        <taxon>Pleosporales</taxon>
        <taxon>Pleosporineae</taxon>
        <taxon>Didymellaceae</taxon>
        <taxon>Nothophoma</taxon>
    </lineage>
</organism>
<evidence type="ECO:0000313" key="1">
    <source>
        <dbReference type="EMBL" id="KAL1593636.1"/>
    </source>
</evidence>
<gene>
    <name evidence="1" type="ORF">SLS59_009150</name>
</gene>
<protein>
    <submittedName>
        <fullName evidence="1">Uncharacterized protein</fullName>
    </submittedName>
</protein>
<proteinExistence type="predicted"/>
<accession>A0ABR3QN99</accession>